<evidence type="ECO:0000313" key="4">
    <source>
        <dbReference type="Proteomes" id="UP000320095"/>
    </source>
</evidence>
<accession>A0A502E7Q9</accession>
<dbReference type="InterPro" id="IPR045079">
    <property type="entry name" value="Oxoprolinase-like"/>
</dbReference>
<dbReference type="Pfam" id="PF02538">
    <property type="entry name" value="Hydantoinase_B"/>
    <property type="match status" value="1"/>
</dbReference>
<reference evidence="3 4" key="1">
    <citation type="journal article" date="2019" name="Environ. Microbiol.">
        <title>Species interactions and distinct microbial communities in high Arctic permafrost affected cryosols are associated with the CH4 and CO2 gas fluxes.</title>
        <authorList>
            <person name="Altshuler I."/>
            <person name="Hamel J."/>
            <person name="Turney S."/>
            <person name="Magnuson E."/>
            <person name="Levesque R."/>
            <person name="Greer C."/>
            <person name="Whyte L.G."/>
        </authorList>
    </citation>
    <scope>NUCLEOTIDE SEQUENCE [LARGE SCALE GENOMIC DNA]</scope>
    <source>
        <strain evidence="3 4">S5.20</strain>
    </source>
</reference>
<dbReference type="Proteomes" id="UP000320095">
    <property type="component" value="Unassembled WGS sequence"/>
</dbReference>
<dbReference type="GO" id="GO:0005829">
    <property type="term" value="C:cytosol"/>
    <property type="evidence" value="ECO:0007669"/>
    <property type="project" value="TreeGrafter"/>
</dbReference>
<organism evidence="3 4">
    <name type="scientific">Mycolicibacterium hodleri</name>
    <dbReference type="NCBI Taxonomy" id="49897"/>
    <lineage>
        <taxon>Bacteria</taxon>
        <taxon>Bacillati</taxon>
        <taxon>Actinomycetota</taxon>
        <taxon>Actinomycetes</taxon>
        <taxon>Mycobacteriales</taxon>
        <taxon>Mycobacteriaceae</taxon>
        <taxon>Mycolicibacterium</taxon>
    </lineage>
</organism>
<protein>
    <submittedName>
        <fullName evidence="3">Hydantoinase B/oxoprolinase family protein</fullName>
    </submittedName>
</protein>
<evidence type="ECO:0000313" key="3">
    <source>
        <dbReference type="EMBL" id="TPG32481.1"/>
    </source>
</evidence>
<dbReference type="GO" id="GO:0017168">
    <property type="term" value="F:5-oxoprolinase (ATP-hydrolyzing) activity"/>
    <property type="evidence" value="ECO:0007669"/>
    <property type="project" value="TreeGrafter"/>
</dbReference>
<proteinExistence type="predicted"/>
<evidence type="ECO:0000256" key="1">
    <source>
        <dbReference type="SAM" id="MobiDB-lite"/>
    </source>
</evidence>
<sequence>MNEAEPRTVDPLESEIFRYTTQSITEELEINITRTAYSPLIREIQDYAVALVNTDFLPYTQSNASIPIFVTDMGEPVREAVSTIGIENLEPGDVFVINSGSGQHLNNTVLGTPLYHGEVITGYLAIRSHWADVGGLVPGGQAMGARSIFHEGTRYHGLRIMRRGEIVPEVLATIQVNTYQKEMLTGDMMAQLSACMLGARRWQERVVPRWDADAVKKVVDAQLAASTEYARRIISELPDGTATTTHEWQFTQGGVRADLKFSLTLTVEGDRMVVDMSGMPPQSELPLNAGAIGGGLAAAKLAFRYLVAGDVPTDAGFFAPLEIQLPAGTIVSATGDAPMAYWNTTLPLIIDMFLRAVGQLDPERVPAAHYGSVGGLMLYGPLPDGSWWRSTEAAPGGLGAESDADGYGPVKCLILGNTKNSPIEMIEARFPLRYHSMELRRDSGGAGRHRGGPGTSKVIEVLEDVWFDAYAEPSMGAPGLAGGKPGSIGSVHVKTPDSVDWAVPEGSNTGVSSLKAGTLIRHVSGGGGGWGTPPDEDTQTSPDATAKESAA</sequence>
<dbReference type="EMBL" id="RCZG01000008">
    <property type="protein sequence ID" value="TPG32481.1"/>
    <property type="molecule type" value="Genomic_DNA"/>
</dbReference>
<dbReference type="PANTHER" id="PTHR11365:SF23">
    <property type="entry name" value="HYPOTHETICAL 5-OXOPROLINASE (EUROFUNG)-RELATED"/>
    <property type="match status" value="1"/>
</dbReference>
<dbReference type="InterPro" id="IPR003692">
    <property type="entry name" value="Hydantoinase_B"/>
</dbReference>
<gene>
    <name evidence="3" type="ORF">EAH80_19630</name>
</gene>
<dbReference type="OrthoDB" id="102473at2"/>
<dbReference type="PANTHER" id="PTHR11365">
    <property type="entry name" value="5-OXOPROLINASE RELATED"/>
    <property type="match status" value="1"/>
</dbReference>
<comment type="caution">
    <text evidence="3">The sequence shown here is derived from an EMBL/GenBank/DDBJ whole genome shotgun (WGS) entry which is preliminary data.</text>
</comment>
<evidence type="ECO:0000259" key="2">
    <source>
        <dbReference type="Pfam" id="PF02538"/>
    </source>
</evidence>
<feature type="region of interest" description="Disordered" evidence="1">
    <location>
        <begin position="522"/>
        <end position="551"/>
    </location>
</feature>
<keyword evidence="4" id="KW-1185">Reference proteome</keyword>
<dbReference type="GO" id="GO:0006749">
    <property type="term" value="P:glutathione metabolic process"/>
    <property type="evidence" value="ECO:0007669"/>
    <property type="project" value="TreeGrafter"/>
</dbReference>
<dbReference type="AlphaFoldDB" id="A0A502E7Q9"/>
<feature type="domain" description="Hydantoinase B/oxoprolinase" evidence="2">
    <location>
        <begin position="10"/>
        <end position="533"/>
    </location>
</feature>
<dbReference type="RefSeq" id="WP_140694438.1">
    <property type="nucleotide sequence ID" value="NZ_RCZG01000008.1"/>
</dbReference>
<name>A0A502E7Q9_9MYCO</name>